<dbReference type="FunFam" id="3.20.20.140:FF:000014">
    <property type="entry name" value="5-methylthioadenosine/S-adenosylhomocysteine deaminase"/>
    <property type="match status" value="1"/>
</dbReference>
<dbReference type="RefSeq" id="WP_276235972.1">
    <property type="nucleotide sequence ID" value="NZ_CP119802.1"/>
</dbReference>
<dbReference type="CDD" id="cd01298">
    <property type="entry name" value="ATZ_TRZ_like"/>
    <property type="match status" value="1"/>
</dbReference>
<comment type="similarity">
    <text evidence="4">Belongs to the metallo-dependent hydrolases superfamily. MTA/SAH deaminase family.</text>
</comment>
<reference evidence="6 7" key="1">
    <citation type="journal article" date="2019" name="Int. J. Syst. Evol. Microbiol.">
        <title>The Global Catalogue of Microorganisms (GCM) 10K type strain sequencing project: providing services to taxonomists for standard genome sequencing and annotation.</title>
        <authorList>
            <consortium name="The Broad Institute Genomics Platform"/>
            <consortium name="The Broad Institute Genome Sequencing Center for Infectious Disease"/>
            <person name="Wu L."/>
            <person name="Ma J."/>
        </authorList>
    </citation>
    <scope>NUCLEOTIDE SEQUENCE [LARGE SCALE GENOMIC DNA]</scope>
    <source>
        <strain evidence="6 7">DT85</strain>
    </source>
</reference>
<dbReference type="GO" id="GO:0050270">
    <property type="term" value="F:S-adenosylhomocysteine deaminase activity"/>
    <property type="evidence" value="ECO:0007669"/>
    <property type="project" value="UniProtKB-UniRule"/>
</dbReference>
<gene>
    <name evidence="4" type="primary">mtaD</name>
    <name evidence="6" type="ORF">ACFQJ4_06410</name>
</gene>
<protein>
    <recommendedName>
        <fullName evidence="4">5-methylthioadenosine/S-adenosylhomocysteine deaminase</fullName>
        <shortName evidence="4">MTA/SAH deaminase</shortName>
        <ecNumber evidence="4">3.5.4.28</ecNumber>
        <ecNumber evidence="4">3.5.4.31</ecNumber>
    </recommendedName>
</protein>
<evidence type="ECO:0000256" key="4">
    <source>
        <dbReference type="HAMAP-Rule" id="MF_01281"/>
    </source>
</evidence>
<evidence type="ECO:0000313" key="6">
    <source>
        <dbReference type="EMBL" id="MFC7234952.1"/>
    </source>
</evidence>
<feature type="binding site" evidence="4">
    <location>
        <position position="209"/>
    </location>
    <ligand>
        <name>Zn(2+)</name>
        <dbReference type="ChEBI" id="CHEBI:29105"/>
    </ligand>
</feature>
<comment type="cofactor">
    <cofactor evidence="4">
        <name>Zn(2+)</name>
        <dbReference type="ChEBI" id="CHEBI:29105"/>
    </cofactor>
    <text evidence="4">Binds 1 zinc ion per subunit.</text>
</comment>
<dbReference type="Proteomes" id="UP001596398">
    <property type="component" value="Unassembled WGS sequence"/>
</dbReference>
<evidence type="ECO:0000256" key="3">
    <source>
        <dbReference type="ARBA" id="ARBA00022833"/>
    </source>
</evidence>
<dbReference type="InterPro" id="IPR006680">
    <property type="entry name" value="Amidohydro-rel"/>
</dbReference>
<feature type="binding site" evidence="4">
    <location>
        <position position="297"/>
    </location>
    <ligand>
        <name>substrate</name>
    </ligand>
</feature>
<keyword evidence="1 4" id="KW-0479">Metal-binding</keyword>
<dbReference type="InterPro" id="IPR011059">
    <property type="entry name" value="Metal-dep_hydrolase_composite"/>
</dbReference>
<evidence type="ECO:0000259" key="5">
    <source>
        <dbReference type="Pfam" id="PF01979"/>
    </source>
</evidence>
<feature type="binding site" evidence="4">
    <location>
        <position position="212"/>
    </location>
    <ligand>
        <name>substrate</name>
    </ligand>
</feature>
<name>A0ABD5ZNL5_9EURY</name>
<dbReference type="Pfam" id="PF01979">
    <property type="entry name" value="Amidohydro_1"/>
    <property type="match status" value="1"/>
</dbReference>
<keyword evidence="3 4" id="KW-0862">Zinc</keyword>
<dbReference type="HAMAP" id="MF_01281">
    <property type="entry name" value="MTA_SAH_deamin"/>
    <property type="match status" value="1"/>
</dbReference>
<feature type="binding site" evidence="4">
    <location>
        <position position="60"/>
    </location>
    <ligand>
        <name>Zn(2+)</name>
        <dbReference type="ChEBI" id="CHEBI:29105"/>
    </ligand>
</feature>
<comment type="catalytic activity">
    <reaction evidence="4">
        <text>S-adenosyl-L-homocysteine + H2O + H(+) = S-inosyl-L-homocysteine + NH4(+)</text>
        <dbReference type="Rhea" id="RHEA:20716"/>
        <dbReference type="ChEBI" id="CHEBI:15377"/>
        <dbReference type="ChEBI" id="CHEBI:15378"/>
        <dbReference type="ChEBI" id="CHEBI:28938"/>
        <dbReference type="ChEBI" id="CHEBI:57856"/>
        <dbReference type="ChEBI" id="CHEBI:57985"/>
        <dbReference type="EC" id="3.5.4.28"/>
    </reaction>
</comment>
<dbReference type="PANTHER" id="PTHR43794:SF11">
    <property type="entry name" value="AMIDOHYDROLASE-RELATED DOMAIN-CONTAINING PROTEIN"/>
    <property type="match status" value="1"/>
</dbReference>
<dbReference type="InterPro" id="IPR032466">
    <property type="entry name" value="Metal_Hydrolase"/>
</dbReference>
<feature type="binding site" evidence="4">
    <location>
        <position position="182"/>
    </location>
    <ligand>
        <name>substrate</name>
    </ligand>
</feature>
<dbReference type="GeneID" id="79266625"/>
<dbReference type="AlphaFoldDB" id="A0ABD5ZNL5"/>
<dbReference type="GO" id="GO:0046872">
    <property type="term" value="F:metal ion binding"/>
    <property type="evidence" value="ECO:0007669"/>
    <property type="project" value="UniProtKB-KW"/>
</dbReference>
<dbReference type="InterPro" id="IPR050287">
    <property type="entry name" value="MTA/SAH_deaminase"/>
</dbReference>
<dbReference type="EC" id="3.5.4.28" evidence="4"/>
<comment type="catalytic activity">
    <reaction evidence="4">
        <text>S-methyl-5'-thioadenosine + H2O + H(+) = S-methyl-5'-thioinosine + NH4(+)</text>
        <dbReference type="Rhea" id="RHEA:25025"/>
        <dbReference type="ChEBI" id="CHEBI:15377"/>
        <dbReference type="ChEBI" id="CHEBI:15378"/>
        <dbReference type="ChEBI" id="CHEBI:17509"/>
        <dbReference type="ChEBI" id="CHEBI:28938"/>
        <dbReference type="ChEBI" id="CHEBI:48595"/>
        <dbReference type="EC" id="3.5.4.31"/>
    </reaction>
</comment>
<comment type="caution">
    <text evidence="6">The sequence shown here is derived from an EMBL/GenBank/DDBJ whole genome shotgun (WGS) entry which is preliminary data.</text>
</comment>
<organism evidence="6 7">
    <name type="scientific">Halosegnis marinus</name>
    <dbReference type="NCBI Taxonomy" id="3034023"/>
    <lineage>
        <taxon>Archaea</taxon>
        <taxon>Methanobacteriati</taxon>
        <taxon>Methanobacteriota</taxon>
        <taxon>Stenosarchaea group</taxon>
        <taxon>Halobacteria</taxon>
        <taxon>Halobacteriales</taxon>
        <taxon>Natronomonadaceae</taxon>
        <taxon>Halosegnis</taxon>
    </lineage>
</organism>
<feature type="binding site" evidence="4">
    <location>
        <position position="62"/>
    </location>
    <ligand>
        <name>Zn(2+)</name>
        <dbReference type="ChEBI" id="CHEBI:29105"/>
    </ligand>
</feature>
<dbReference type="PANTHER" id="PTHR43794">
    <property type="entry name" value="AMINOHYDROLASE SSNA-RELATED"/>
    <property type="match status" value="1"/>
</dbReference>
<evidence type="ECO:0000256" key="1">
    <source>
        <dbReference type="ARBA" id="ARBA00022723"/>
    </source>
</evidence>
<dbReference type="Gene3D" id="3.20.20.140">
    <property type="entry name" value="Metal-dependent hydrolases"/>
    <property type="match status" value="1"/>
</dbReference>
<feature type="binding site" evidence="4">
    <location>
        <position position="297"/>
    </location>
    <ligand>
        <name>Zn(2+)</name>
        <dbReference type="ChEBI" id="CHEBI:29105"/>
    </ligand>
</feature>
<proteinExistence type="inferred from homology"/>
<evidence type="ECO:0000313" key="7">
    <source>
        <dbReference type="Proteomes" id="UP001596398"/>
    </source>
</evidence>
<dbReference type="EC" id="3.5.4.31" evidence="4"/>
<feature type="binding site" evidence="4">
    <location>
        <position position="89"/>
    </location>
    <ligand>
        <name>substrate</name>
    </ligand>
</feature>
<evidence type="ECO:0000256" key="2">
    <source>
        <dbReference type="ARBA" id="ARBA00022801"/>
    </source>
</evidence>
<feature type="domain" description="Amidohydrolase-related" evidence="5">
    <location>
        <begin position="51"/>
        <end position="398"/>
    </location>
</feature>
<dbReference type="SUPFAM" id="SSF51338">
    <property type="entry name" value="Composite domain of metallo-dependent hydrolases"/>
    <property type="match status" value="1"/>
</dbReference>
<dbReference type="SUPFAM" id="SSF51556">
    <property type="entry name" value="Metallo-dependent hydrolases"/>
    <property type="match status" value="1"/>
</dbReference>
<dbReference type="InterPro" id="IPR023512">
    <property type="entry name" value="Deaminase_MtaD/DadD"/>
</dbReference>
<dbReference type="Gene3D" id="2.30.40.10">
    <property type="entry name" value="Urease, subunit C, domain 1"/>
    <property type="match status" value="1"/>
</dbReference>
<dbReference type="GO" id="GO:0090614">
    <property type="term" value="F:5'-methylthioadenosine deaminase activity"/>
    <property type="evidence" value="ECO:0007669"/>
    <property type="project" value="UniProtKB-UniRule"/>
</dbReference>
<accession>A0ABD5ZNL5</accession>
<comment type="caution">
    <text evidence="4">Lacks conserved residue(s) required for the propagation of feature annotation.</text>
</comment>
<keyword evidence="7" id="KW-1185">Reference proteome</keyword>
<comment type="function">
    <text evidence="4">Catalyzes the deamination of 5-methylthioadenosine and S-adenosyl-L-homocysteine into 5-methylthioinosine and S-inosyl-L-homocysteine, respectively. Is also able to deaminate adenosine.</text>
</comment>
<sequence>MTLLVTGGRVLRPDLTVERADVRVDDDGRIDAVGALERRETDQTLDASGGIVLPGLVNAHGHAAMTLLRGYADDKPLDAWLQEDVWPIEGVLTPEDVGAGARLAAVEMIRSGTTAFADMYFHVGTVAEAVADAGLRARLGHGVVTVGKDDEAARADFAESLAVAEEYDGAADGRVTTAVMPHAPHTVDTDLLAEFVPKAHEAGVPLHFHFNETAEYVEAIDEEAGVRPGAYADDLGMLADDTWVAHGVHLDDAEIDLLAERDVAVVHCPASNMKLASGMAPVQRLRDAGVTVALGTDGAASNNDLDLFDEARDAAMLGKLAVDDASAVPAEAAVEMATRGGAEALGLPVGRIEAGAPADLAVVDFDAPHLTPEHDPVSHLAYAARGSDVRHTVCDGRVLMRDREVLTLDADAVKREAAERARDAVDRAS</sequence>
<dbReference type="EMBL" id="JBHTAP010000001">
    <property type="protein sequence ID" value="MFC7234952.1"/>
    <property type="molecule type" value="Genomic_DNA"/>
</dbReference>
<keyword evidence="2 4" id="KW-0378">Hydrolase</keyword>